<organism evidence="2 3">
    <name type="scientific">Modestobacter italicus (strain DSM 44449 / CECT 9708 / BC 501)</name>
    <dbReference type="NCBI Taxonomy" id="2732864"/>
    <lineage>
        <taxon>Bacteria</taxon>
        <taxon>Bacillati</taxon>
        <taxon>Actinomycetota</taxon>
        <taxon>Actinomycetes</taxon>
        <taxon>Geodermatophilales</taxon>
        <taxon>Geodermatophilaceae</taxon>
        <taxon>Modestobacter</taxon>
    </lineage>
</organism>
<gene>
    <name evidence="2" type="ordered locus">MODMU_3704</name>
</gene>
<sequence>MVTLALLEGLTGHGIAAQPADVDGPAHRPRVDEPRSNAAALVVLPRCSVSIRRLVTPEPTPEPGVGRIVDVKRRAEDRS</sequence>
<feature type="region of interest" description="Disordered" evidence="1">
    <location>
        <begin position="58"/>
        <end position="79"/>
    </location>
</feature>
<accession>I4F0F1</accession>
<evidence type="ECO:0000313" key="3">
    <source>
        <dbReference type="Proteomes" id="UP000006461"/>
    </source>
</evidence>
<dbReference type="EMBL" id="FO203431">
    <property type="protein sequence ID" value="CCH89114.1"/>
    <property type="molecule type" value="Genomic_DNA"/>
</dbReference>
<proteinExistence type="predicted"/>
<feature type="region of interest" description="Disordered" evidence="1">
    <location>
        <begin position="15"/>
        <end position="34"/>
    </location>
</feature>
<name>I4F0F1_MODI5</name>
<reference evidence="2 3" key="1">
    <citation type="journal article" date="2012" name="J. Bacteriol.">
        <title>Genome Sequence of Radiation-Resistant Modestobacter marinus Strain BC501, a Representative Actinobacterium That Thrives on Calcareous Stone Surfaces.</title>
        <authorList>
            <person name="Normand P."/>
            <person name="Gury J."/>
            <person name="Pujic P."/>
            <person name="Chouaia B."/>
            <person name="Crotti E."/>
            <person name="Brusetti L."/>
            <person name="Daffonchio D."/>
            <person name="Vacherie B."/>
            <person name="Barbe V."/>
            <person name="Medigue C."/>
            <person name="Calteau A."/>
            <person name="Ghodhbane-Gtari F."/>
            <person name="Essoussi I."/>
            <person name="Nouioui I."/>
            <person name="Abbassi-Ghozzi I."/>
            <person name="Gtari M."/>
        </authorList>
    </citation>
    <scope>NUCLEOTIDE SEQUENCE [LARGE SCALE GENOMIC DNA]</scope>
    <source>
        <strain evidence="3">BC 501</strain>
    </source>
</reference>
<evidence type="ECO:0000313" key="2">
    <source>
        <dbReference type="EMBL" id="CCH89114.1"/>
    </source>
</evidence>
<dbReference type="HOGENOM" id="CLU_2602154_0_0_11"/>
<feature type="compositionally biased region" description="Basic and acidic residues" evidence="1">
    <location>
        <begin position="69"/>
        <end position="79"/>
    </location>
</feature>
<keyword evidence="3" id="KW-1185">Reference proteome</keyword>
<dbReference type="Proteomes" id="UP000006461">
    <property type="component" value="Chromosome"/>
</dbReference>
<dbReference type="AlphaFoldDB" id="I4F0F1"/>
<evidence type="ECO:0000256" key="1">
    <source>
        <dbReference type="SAM" id="MobiDB-lite"/>
    </source>
</evidence>
<dbReference type="KEGG" id="mmar:MODMU_3704"/>
<protein>
    <submittedName>
        <fullName evidence="2">Uncharacterized protein</fullName>
    </submittedName>
</protein>
<feature type="compositionally biased region" description="Basic and acidic residues" evidence="1">
    <location>
        <begin position="24"/>
        <end position="34"/>
    </location>
</feature>
<dbReference type="STRING" id="477641.MODMU_3704"/>